<name>A0A2W5PIA3_9BACT</name>
<gene>
    <name evidence="2" type="ORF">DI551_10385</name>
</gene>
<dbReference type="PIRSF" id="PIRSF003113">
    <property type="entry name" value="BolA"/>
    <property type="match status" value="1"/>
</dbReference>
<dbReference type="SUPFAM" id="SSF82657">
    <property type="entry name" value="BolA-like"/>
    <property type="match status" value="1"/>
</dbReference>
<evidence type="ECO:0000256" key="1">
    <source>
        <dbReference type="RuleBase" id="RU003860"/>
    </source>
</evidence>
<dbReference type="InterPro" id="IPR036065">
    <property type="entry name" value="BolA-like_sf"/>
</dbReference>
<proteinExistence type="inferred from homology"/>
<dbReference type="PANTHER" id="PTHR46230:SF7">
    <property type="entry name" value="BOLA-LIKE PROTEIN 1"/>
    <property type="match status" value="1"/>
</dbReference>
<protein>
    <submittedName>
        <fullName evidence="2">BolA family transcriptional regulator</fullName>
    </submittedName>
</protein>
<evidence type="ECO:0000313" key="3">
    <source>
        <dbReference type="Proteomes" id="UP000249417"/>
    </source>
</evidence>
<dbReference type="GO" id="GO:0016226">
    <property type="term" value="P:iron-sulfur cluster assembly"/>
    <property type="evidence" value="ECO:0007669"/>
    <property type="project" value="TreeGrafter"/>
</dbReference>
<organism evidence="2 3">
    <name type="scientific">Micavibrio aeruginosavorus</name>
    <dbReference type="NCBI Taxonomy" id="349221"/>
    <lineage>
        <taxon>Bacteria</taxon>
        <taxon>Pseudomonadati</taxon>
        <taxon>Bdellovibrionota</taxon>
        <taxon>Bdellovibrionia</taxon>
        <taxon>Bdellovibrionales</taxon>
        <taxon>Pseudobdellovibrionaceae</taxon>
        <taxon>Micavibrio</taxon>
    </lineage>
</organism>
<sequence>MTQGMQERISQKLALALQPFRLDIVNDSGRHAGHAGDDGSGESHFSVLVVSDKFDGKSRVERQRIVYDLLAEELSGSLHALSLKTMTRDEYHRV</sequence>
<dbReference type="Pfam" id="PF01722">
    <property type="entry name" value="BolA"/>
    <property type="match status" value="1"/>
</dbReference>
<dbReference type="EMBL" id="QFQB01000099">
    <property type="protein sequence ID" value="PZQ44317.1"/>
    <property type="molecule type" value="Genomic_DNA"/>
</dbReference>
<dbReference type="PANTHER" id="PTHR46230">
    <property type="match status" value="1"/>
</dbReference>
<evidence type="ECO:0000313" key="2">
    <source>
        <dbReference type="EMBL" id="PZQ44317.1"/>
    </source>
</evidence>
<comment type="caution">
    <text evidence="2">The sequence shown here is derived from an EMBL/GenBank/DDBJ whole genome shotgun (WGS) entry which is preliminary data.</text>
</comment>
<dbReference type="Gene3D" id="3.30.300.90">
    <property type="entry name" value="BolA-like"/>
    <property type="match status" value="1"/>
</dbReference>
<dbReference type="Proteomes" id="UP000249417">
    <property type="component" value="Unassembled WGS sequence"/>
</dbReference>
<dbReference type="InterPro" id="IPR002634">
    <property type="entry name" value="BolA"/>
</dbReference>
<comment type="similarity">
    <text evidence="1">Belongs to the BolA/IbaG family.</text>
</comment>
<dbReference type="AlphaFoldDB" id="A0A2W5PIA3"/>
<accession>A0A2W5PIA3</accession>
<reference evidence="2 3" key="1">
    <citation type="submission" date="2017-08" db="EMBL/GenBank/DDBJ databases">
        <title>Infants hospitalized years apart are colonized by the same room-sourced microbial strains.</title>
        <authorList>
            <person name="Brooks B."/>
            <person name="Olm M.R."/>
            <person name="Firek B.A."/>
            <person name="Baker R."/>
            <person name="Thomas B.C."/>
            <person name="Morowitz M.J."/>
            <person name="Banfield J.F."/>
        </authorList>
    </citation>
    <scope>NUCLEOTIDE SEQUENCE [LARGE SCALE GENOMIC DNA]</scope>
    <source>
        <strain evidence="2">S2_005_002_R2_29</strain>
    </source>
</reference>